<feature type="chain" id="PRO_5046682517" evidence="2">
    <location>
        <begin position="28"/>
        <end position="660"/>
    </location>
</feature>
<feature type="domain" description="Peptidase M1 membrane alanine aminopeptidase" evidence="3">
    <location>
        <begin position="401"/>
        <end position="561"/>
    </location>
</feature>
<reference evidence="4" key="1">
    <citation type="journal article" date="2022" name="Toxins">
        <title>Genomic Analysis of Sphingopyxis sp. USTB-05 for Biodegrading Cyanobacterial Hepatotoxins.</title>
        <authorList>
            <person name="Liu C."/>
            <person name="Xu Q."/>
            <person name="Zhao Z."/>
            <person name="Zhang H."/>
            <person name="Liu X."/>
            <person name="Yin C."/>
            <person name="Liu Y."/>
            <person name="Yan H."/>
        </authorList>
    </citation>
    <scope>NUCLEOTIDE SEQUENCE</scope>
    <source>
        <strain evidence="4">NBD5</strain>
    </source>
</reference>
<dbReference type="InterPro" id="IPR014782">
    <property type="entry name" value="Peptidase_M1_dom"/>
</dbReference>
<keyword evidence="5" id="KW-1185">Reference proteome</keyword>
<proteinExistence type="predicted"/>
<evidence type="ECO:0000313" key="5">
    <source>
        <dbReference type="Proteomes" id="UP001056937"/>
    </source>
</evidence>
<dbReference type="CDD" id="cd09604">
    <property type="entry name" value="M1_APN_like"/>
    <property type="match status" value="1"/>
</dbReference>
<name>A0ABY4XB35_9SPHN</name>
<accession>A0ABY4XB35</accession>
<dbReference type="Gene3D" id="1.10.390.10">
    <property type="entry name" value="Neutral Protease Domain 2"/>
    <property type="match status" value="1"/>
</dbReference>
<evidence type="ECO:0000256" key="1">
    <source>
        <dbReference type="SAM" id="MobiDB-lite"/>
    </source>
</evidence>
<feature type="compositionally biased region" description="Basic and acidic residues" evidence="1">
    <location>
        <begin position="643"/>
        <end position="654"/>
    </location>
</feature>
<evidence type="ECO:0000256" key="2">
    <source>
        <dbReference type="SAM" id="SignalP"/>
    </source>
</evidence>
<evidence type="ECO:0000259" key="3">
    <source>
        <dbReference type="Pfam" id="PF01433"/>
    </source>
</evidence>
<evidence type="ECO:0000313" key="4">
    <source>
        <dbReference type="EMBL" id="USI74122.1"/>
    </source>
</evidence>
<organism evidence="4 5">
    <name type="scientific">Sphingomonas morindae</name>
    <dbReference type="NCBI Taxonomy" id="1541170"/>
    <lineage>
        <taxon>Bacteria</taxon>
        <taxon>Pseudomonadati</taxon>
        <taxon>Pseudomonadota</taxon>
        <taxon>Alphaproteobacteria</taxon>
        <taxon>Sphingomonadales</taxon>
        <taxon>Sphingomonadaceae</taxon>
        <taxon>Sphingomonas</taxon>
    </lineage>
</organism>
<dbReference type="RefSeq" id="WP_252167928.1">
    <property type="nucleotide sequence ID" value="NZ_CP084930.1"/>
</dbReference>
<protein>
    <submittedName>
        <fullName evidence="4">M1 family metallopeptidase</fullName>
    </submittedName>
</protein>
<feature type="region of interest" description="Disordered" evidence="1">
    <location>
        <begin position="640"/>
        <end position="660"/>
    </location>
</feature>
<dbReference type="Pfam" id="PF01433">
    <property type="entry name" value="Peptidase_M1"/>
    <property type="match status" value="1"/>
</dbReference>
<dbReference type="EMBL" id="CP084930">
    <property type="protein sequence ID" value="USI74122.1"/>
    <property type="molecule type" value="Genomic_DNA"/>
</dbReference>
<keyword evidence="2" id="KW-0732">Signal</keyword>
<sequence length="660" mass="72733">MIRPPAADIIAFVMIAFLLSAAAAALAAAAPAPGYDPRAAFAPFSMPSPASAVRGANGLPGPGYWQNRADYQIRATLDPAARRLTGKVTIRYTNHSPDRLDSLWLQLDQNAYRPDSRSHRAQGGAWAGTTDGMTIEAVTLESGAAPGVAVTPRITDTRMEVPLATPLAPGAALTLSIAYHYTVPGGFGGRTSWGPSKQGDIFDIAQWYPRMAVYDDLRGWDPLPYLAQEFYLDYGDFDYWITLPADMVVAGSGALQNPEQVLTAQQRARLAAAARSDATVAIIRPDEVATAAARPAGVTQRTWHFRMEQTRDVAFAASRAFAWDAARINLPKGGSALAMSVYPAEVADRAHWGRSTEYVKHAIEEFSRRWYPYRWPAAISVAGPTDGMEYPGIVFDGVEDKGKELFWITAHEIGHDWFPMMVGFDERRDAWMDEGFNTFIDVYESDAFNHGEFAPKRDSEYAEGGGNPVDEILPLLADLQAPPILSRADTITEKYRHPVSYFKSALGLVLLREEILGPERFDAAFRRFVAAWAFRHPKPADFFRAMEDGSGEDLSWWWRGWYATNSQLDLAVTGIAPAPAEGPAGWLVTVVNRDPLVMPATLRLRYADGSRRDVRLPAETWIRQAASPVFVPGATAPISAEIDPDHRLPDHDRSNNLLKR</sequence>
<dbReference type="Proteomes" id="UP001056937">
    <property type="component" value="Chromosome 1"/>
</dbReference>
<gene>
    <name evidence="4" type="ORF">LHA26_06580</name>
</gene>
<dbReference type="SUPFAM" id="SSF55486">
    <property type="entry name" value="Metalloproteases ('zincins'), catalytic domain"/>
    <property type="match status" value="1"/>
</dbReference>
<dbReference type="InterPro" id="IPR027268">
    <property type="entry name" value="Peptidase_M4/M1_CTD_sf"/>
</dbReference>
<feature type="signal peptide" evidence="2">
    <location>
        <begin position="1"/>
        <end position="27"/>
    </location>
</feature>